<sequence length="278" mass="30577">MSGSSKQQPLSDCHLDLFPAASWYEPVSGGEVSSPVNCLEFEKGGGGCSGPLCGEGRSGLRGGGFPWMKVARVFRLWKKCLEKLGSVLDRSLGLAHPESYTGEPISATPVNIPVSSPMIPLLTEADLEPPTRVAREMGLLEDDDEEDQKVAWLNEVKGDLSITVAWPGTMATRRRSRARGRRSGDNLVGNEKKDERLKKESRERLLNYLKEGKRFNLSKDAPQNEIDEVLTHLVARAYYKDWLTEGVEAPSLPSVQIPPVSAWEAQEGSSLDDLSELI</sequence>
<evidence type="ECO:0000313" key="3">
    <source>
        <dbReference type="Proteomes" id="UP000327013"/>
    </source>
</evidence>
<reference evidence="2 3" key="1">
    <citation type="submission" date="2019-06" db="EMBL/GenBank/DDBJ databases">
        <title>A chromosomal-level reference genome of Carpinus fangiana (Coryloideae, Betulaceae).</title>
        <authorList>
            <person name="Yang X."/>
            <person name="Wang Z."/>
            <person name="Zhang L."/>
            <person name="Hao G."/>
            <person name="Liu J."/>
            <person name="Yang Y."/>
        </authorList>
    </citation>
    <scope>NUCLEOTIDE SEQUENCE [LARGE SCALE GENOMIC DNA]</scope>
    <source>
        <strain evidence="2">Cfa_2016G</strain>
        <tissue evidence="2">Leaf</tissue>
    </source>
</reference>
<proteinExistence type="predicted"/>
<name>A0A660KNM2_9ROSI</name>
<dbReference type="EMBL" id="CM017324">
    <property type="protein sequence ID" value="KAE8037018.1"/>
    <property type="molecule type" value="Genomic_DNA"/>
</dbReference>
<gene>
    <name evidence="2" type="ORF">FH972_009645</name>
</gene>
<accession>A0A660KNM2</accession>
<dbReference type="Proteomes" id="UP000327013">
    <property type="component" value="Chromosome 4"/>
</dbReference>
<keyword evidence="3" id="KW-1185">Reference proteome</keyword>
<feature type="compositionally biased region" description="Basic residues" evidence="1">
    <location>
        <begin position="172"/>
        <end position="181"/>
    </location>
</feature>
<dbReference type="AlphaFoldDB" id="A0A660KNM2"/>
<organism evidence="2 3">
    <name type="scientific">Carpinus fangiana</name>
    <dbReference type="NCBI Taxonomy" id="176857"/>
    <lineage>
        <taxon>Eukaryota</taxon>
        <taxon>Viridiplantae</taxon>
        <taxon>Streptophyta</taxon>
        <taxon>Embryophyta</taxon>
        <taxon>Tracheophyta</taxon>
        <taxon>Spermatophyta</taxon>
        <taxon>Magnoliopsida</taxon>
        <taxon>eudicotyledons</taxon>
        <taxon>Gunneridae</taxon>
        <taxon>Pentapetalae</taxon>
        <taxon>rosids</taxon>
        <taxon>fabids</taxon>
        <taxon>Fagales</taxon>
        <taxon>Betulaceae</taxon>
        <taxon>Carpinus</taxon>
    </lineage>
</organism>
<evidence type="ECO:0000313" key="2">
    <source>
        <dbReference type="EMBL" id="KAE8037018.1"/>
    </source>
</evidence>
<evidence type="ECO:0000256" key="1">
    <source>
        <dbReference type="SAM" id="MobiDB-lite"/>
    </source>
</evidence>
<protein>
    <submittedName>
        <fullName evidence="2">Uncharacterized protein</fullName>
    </submittedName>
</protein>
<feature type="region of interest" description="Disordered" evidence="1">
    <location>
        <begin position="171"/>
        <end position="196"/>
    </location>
</feature>